<comment type="caution">
    <text evidence="2">The sequence shown here is derived from an EMBL/GenBank/DDBJ whole genome shotgun (WGS) entry which is preliminary data.</text>
</comment>
<dbReference type="OrthoDB" id="6599722at2759"/>
<name>A0A6G0YCZ7_APHCR</name>
<gene>
    <name evidence="2" type="ORF">FWK35_00012610</name>
</gene>
<reference evidence="2 3" key="1">
    <citation type="submission" date="2019-08" db="EMBL/GenBank/DDBJ databases">
        <title>Whole genome of Aphis craccivora.</title>
        <authorList>
            <person name="Voronova N.V."/>
            <person name="Shulinski R.S."/>
            <person name="Bandarenka Y.V."/>
            <person name="Zhorov D.G."/>
            <person name="Warner D."/>
        </authorList>
    </citation>
    <scope>NUCLEOTIDE SEQUENCE [LARGE SCALE GENOMIC DNA]</scope>
    <source>
        <strain evidence="2">180601</strain>
        <tissue evidence="2">Whole Body</tissue>
    </source>
</reference>
<dbReference type="Proteomes" id="UP000478052">
    <property type="component" value="Unassembled WGS sequence"/>
</dbReference>
<dbReference type="AlphaFoldDB" id="A0A6G0YCZ7"/>
<evidence type="ECO:0000259" key="1">
    <source>
        <dbReference type="Pfam" id="PF20700"/>
    </source>
</evidence>
<protein>
    <submittedName>
        <fullName evidence="2">YqaJ domain-containing protein</fullName>
    </submittedName>
</protein>
<dbReference type="Pfam" id="PF20700">
    <property type="entry name" value="Mutator"/>
    <property type="match status" value="1"/>
</dbReference>
<feature type="domain" description="Mutator-like transposase" evidence="1">
    <location>
        <begin position="76"/>
        <end position="400"/>
    </location>
</feature>
<evidence type="ECO:0000313" key="3">
    <source>
        <dbReference type="Proteomes" id="UP000478052"/>
    </source>
</evidence>
<sequence length="406" mass="46213">MLNFSGTPIPHIDCSPPPDLDCSLTPVTPDIDSTRSCNLDEDTDRYLNKIQYEDERNVSDIFDSSSALFSYRNLVGRRIVDIVYIFEQIKNSRHGGGTDCSFLNMIFISEIRNGHTSSFKFRCQMCCIESIIYSENPKETYIPINKALVNGSITAGIGYSQLTELSASVEIPTMLQKTAWSEMQKAGDEERQLAIQNGEVDVDSIPMCTVIADGQWSKRSYKSKYNALSRTATIIEKRTRKVLFVGIRNRYCVICQRASNQNEKASEYECFLNWSKASTAMEADGVVEGDGDSSVLKKLNEVLPYGPDFFIEKIECRNHLLRYFSQKMTALANKTEFPINLRKFILSQIVRFRSDVTKAVQFRKKQEIPKSQQITELRSDIANSIYHRLGQHTNCAIYFCIGQKED</sequence>
<evidence type="ECO:0000313" key="2">
    <source>
        <dbReference type="EMBL" id="KAF0753332.1"/>
    </source>
</evidence>
<accession>A0A6G0YCZ7</accession>
<keyword evidence="3" id="KW-1185">Reference proteome</keyword>
<organism evidence="2 3">
    <name type="scientific">Aphis craccivora</name>
    <name type="common">Cowpea aphid</name>
    <dbReference type="NCBI Taxonomy" id="307492"/>
    <lineage>
        <taxon>Eukaryota</taxon>
        <taxon>Metazoa</taxon>
        <taxon>Ecdysozoa</taxon>
        <taxon>Arthropoda</taxon>
        <taxon>Hexapoda</taxon>
        <taxon>Insecta</taxon>
        <taxon>Pterygota</taxon>
        <taxon>Neoptera</taxon>
        <taxon>Paraneoptera</taxon>
        <taxon>Hemiptera</taxon>
        <taxon>Sternorrhyncha</taxon>
        <taxon>Aphidomorpha</taxon>
        <taxon>Aphidoidea</taxon>
        <taxon>Aphididae</taxon>
        <taxon>Aphidini</taxon>
        <taxon>Aphis</taxon>
        <taxon>Aphis</taxon>
    </lineage>
</organism>
<dbReference type="InterPro" id="IPR049012">
    <property type="entry name" value="Mutator_transp_dom"/>
</dbReference>
<proteinExistence type="predicted"/>
<dbReference type="EMBL" id="VUJU01004762">
    <property type="protein sequence ID" value="KAF0753332.1"/>
    <property type="molecule type" value="Genomic_DNA"/>
</dbReference>